<protein>
    <submittedName>
        <fullName evidence="4">Glycoside hydrolase family 16</fullName>
    </submittedName>
</protein>
<feature type="signal peptide" evidence="2">
    <location>
        <begin position="1"/>
        <end position="21"/>
    </location>
</feature>
<keyword evidence="4" id="KW-0378">Hydrolase</keyword>
<comment type="similarity">
    <text evidence="1">Belongs to the glycosyl hydrolase 16 family.</text>
</comment>
<proteinExistence type="inferred from homology"/>
<dbReference type="RefSeq" id="WP_008676348.1">
    <property type="nucleotide sequence ID" value="NZ_ANOH01000120.1"/>
</dbReference>
<name>M5U6G9_9BACT</name>
<feature type="chain" id="PRO_5004072944" evidence="2">
    <location>
        <begin position="22"/>
        <end position="290"/>
    </location>
</feature>
<evidence type="ECO:0000259" key="3">
    <source>
        <dbReference type="PROSITE" id="PS51762"/>
    </source>
</evidence>
<dbReference type="GO" id="GO:0005975">
    <property type="term" value="P:carbohydrate metabolic process"/>
    <property type="evidence" value="ECO:0007669"/>
    <property type="project" value="InterPro"/>
</dbReference>
<dbReference type="GO" id="GO:0004553">
    <property type="term" value="F:hydrolase activity, hydrolyzing O-glycosyl compounds"/>
    <property type="evidence" value="ECO:0007669"/>
    <property type="project" value="InterPro"/>
</dbReference>
<reference evidence="4 5" key="1">
    <citation type="journal article" date="2013" name="Mar. Genomics">
        <title>Expression of sulfatases in Rhodopirellula baltica and the diversity of sulfatases in the genus Rhodopirellula.</title>
        <authorList>
            <person name="Wegner C.E."/>
            <person name="Richter-Heitmann T."/>
            <person name="Klindworth A."/>
            <person name="Klockow C."/>
            <person name="Richter M."/>
            <person name="Achstetter T."/>
            <person name="Glockner F.O."/>
            <person name="Harder J."/>
        </authorList>
    </citation>
    <scope>NUCLEOTIDE SEQUENCE [LARGE SCALE GENOMIC DNA]</scope>
    <source>
        <strain evidence="4 5">SM41</strain>
    </source>
</reference>
<dbReference type="SUPFAM" id="SSF49899">
    <property type="entry name" value="Concanavalin A-like lectins/glucanases"/>
    <property type="match status" value="1"/>
</dbReference>
<dbReference type="Gene3D" id="2.60.120.200">
    <property type="match status" value="1"/>
</dbReference>
<feature type="domain" description="GH16" evidence="3">
    <location>
        <begin position="38"/>
        <end position="290"/>
    </location>
</feature>
<dbReference type="PROSITE" id="PS51762">
    <property type="entry name" value="GH16_2"/>
    <property type="match status" value="1"/>
</dbReference>
<dbReference type="InterPro" id="IPR000757">
    <property type="entry name" value="Beta-glucanase-like"/>
</dbReference>
<evidence type="ECO:0000256" key="2">
    <source>
        <dbReference type="SAM" id="SignalP"/>
    </source>
</evidence>
<evidence type="ECO:0000256" key="1">
    <source>
        <dbReference type="ARBA" id="ARBA00006865"/>
    </source>
</evidence>
<sequence>MTIAKHFVPLILLCLVSNVSAQTTPHFVDHEDPRPSDKTWELVDLMSDDFDGNELDESKWDSDPKSRGWAWIGRPPGLFQPESVAVKEGNLCVTVGVLDSPQTINDHEYKYHGAIVRSIHPGQVGWYYECRMKANHTEMSSTFWLMTKGNVPKRLEFDIQECVGRTTELTHGWGRNWNQIFHSNAIERPTKERPEKVQIQGSVKTETENWERYYVYGAWWKSPRELRFYLDGKYVYSLKPGVDWDVPSYYQMAIETYDWNPVPEDGGYVATMSEDERTTRYDWIRTWRLK</sequence>
<dbReference type="AlphaFoldDB" id="M5U6G9"/>
<dbReference type="InterPro" id="IPR013320">
    <property type="entry name" value="ConA-like_dom_sf"/>
</dbReference>
<dbReference type="Proteomes" id="UP000011885">
    <property type="component" value="Unassembled WGS sequence"/>
</dbReference>
<dbReference type="PATRIC" id="fig|1263870.3.peg.1827"/>
<gene>
    <name evidence="4" type="ORF">RSSM_01705</name>
</gene>
<organism evidence="4 5">
    <name type="scientific">Rhodopirellula sallentina SM41</name>
    <dbReference type="NCBI Taxonomy" id="1263870"/>
    <lineage>
        <taxon>Bacteria</taxon>
        <taxon>Pseudomonadati</taxon>
        <taxon>Planctomycetota</taxon>
        <taxon>Planctomycetia</taxon>
        <taxon>Pirellulales</taxon>
        <taxon>Pirellulaceae</taxon>
        <taxon>Rhodopirellula</taxon>
    </lineage>
</organism>
<accession>M5U6G9</accession>
<evidence type="ECO:0000313" key="4">
    <source>
        <dbReference type="EMBL" id="EMI56859.1"/>
    </source>
</evidence>
<keyword evidence="5" id="KW-1185">Reference proteome</keyword>
<evidence type="ECO:0000313" key="5">
    <source>
        <dbReference type="Proteomes" id="UP000011885"/>
    </source>
</evidence>
<dbReference type="EMBL" id="ANOH01000120">
    <property type="protein sequence ID" value="EMI56859.1"/>
    <property type="molecule type" value="Genomic_DNA"/>
</dbReference>
<comment type="caution">
    <text evidence="4">The sequence shown here is derived from an EMBL/GenBank/DDBJ whole genome shotgun (WGS) entry which is preliminary data.</text>
</comment>
<keyword evidence="2" id="KW-0732">Signal</keyword>